<evidence type="ECO:0000313" key="7">
    <source>
        <dbReference type="EMBL" id="TWT64506.1"/>
    </source>
</evidence>
<evidence type="ECO:0000256" key="1">
    <source>
        <dbReference type="ARBA" id="ARBA00004141"/>
    </source>
</evidence>
<gene>
    <name evidence="7" type="primary">sauU</name>
    <name evidence="7" type="ORF">Pan54_52700</name>
</gene>
<feature type="transmembrane region" description="Helical" evidence="5">
    <location>
        <begin position="334"/>
        <end position="351"/>
    </location>
</feature>
<feature type="transmembrane region" description="Helical" evidence="5">
    <location>
        <begin position="178"/>
        <end position="195"/>
    </location>
</feature>
<organism evidence="7 8">
    <name type="scientific">Rubinisphaera italica</name>
    <dbReference type="NCBI Taxonomy" id="2527969"/>
    <lineage>
        <taxon>Bacteria</taxon>
        <taxon>Pseudomonadati</taxon>
        <taxon>Planctomycetota</taxon>
        <taxon>Planctomycetia</taxon>
        <taxon>Planctomycetales</taxon>
        <taxon>Planctomycetaceae</taxon>
        <taxon>Rubinisphaera</taxon>
    </lineage>
</organism>
<evidence type="ECO:0000313" key="8">
    <source>
        <dbReference type="Proteomes" id="UP000316095"/>
    </source>
</evidence>
<feature type="transmembrane region" description="Helical" evidence="5">
    <location>
        <begin position="309"/>
        <end position="328"/>
    </location>
</feature>
<evidence type="ECO:0000256" key="3">
    <source>
        <dbReference type="ARBA" id="ARBA00022989"/>
    </source>
</evidence>
<dbReference type="InterPro" id="IPR050382">
    <property type="entry name" value="MFS_Na/Anion_cotransporter"/>
</dbReference>
<dbReference type="InterPro" id="IPR036259">
    <property type="entry name" value="MFS_trans_sf"/>
</dbReference>
<proteinExistence type="predicted"/>
<feature type="transmembrane region" description="Helical" evidence="5">
    <location>
        <begin position="231"/>
        <end position="257"/>
    </location>
</feature>
<dbReference type="OrthoDB" id="6360at2"/>
<sequence length="444" mass="48008">MSASPEFDSAVKSNIRYRILIVCFGIAFLLYLDRVCIGEIVKTQQFLTDTGLSKEQIGQFLGAFFFSYALFQVPAGWLSDRFGARMMLTIYVAAWSVCTMMTGVVGTFAGLMIARIGFGIAQAGAYPTMSGTVRRWYRFSRRGQASSLVSFGGRLGGTLAPFLTAMLVISLGGWRETLWLYGIVGLGIAIAYRWIIRDTPALHPKCNLQEQEHIGIPVDVRKPELREILPILGTCCLSLSLWLNSIGQFFINVGWAFLITWLPTFLKDRGVDDTQGAIMVTAILAMGMVGQPIGGWATDASVRRFGLRIGRVLPICLASLVAGCSYMACAFLDSLWGVVACCAVVSLMVDIGNPSTWAFMQDVGGRNTATIFGWGNMWGNFGAALSAIMVPVLLTYGTSSGSGEKLVFLACAGAFFIAGLAAMGMDATKPIEAKPHSEEDVVTN</sequence>
<feature type="transmembrane region" description="Helical" evidence="5">
    <location>
        <begin position="406"/>
        <end position="425"/>
    </location>
</feature>
<protein>
    <submittedName>
        <fullName evidence="7">Putative sulfoacetate transporter SauU</fullName>
    </submittedName>
</protein>
<evidence type="ECO:0000259" key="6">
    <source>
        <dbReference type="PROSITE" id="PS50850"/>
    </source>
</evidence>
<dbReference type="GO" id="GO:0022857">
    <property type="term" value="F:transmembrane transporter activity"/>
    <property type="evidence" value="ECO:0007669"/>
    <property type="project" value="InterPro"/>
</dbReference>
<dbReference type="SUPFAM" id="SSF103473">
    <property type="entry name" value="MFS general substrate transporter"/>
    <property type="match status" value="1"/>
</dbReference>
<keyword evidence="8" id="KW-1185">Reference proteome</keyword>
<dbReference type="Pfam" id="PF07690">
    <property type="entry name" value="MFS_1"/>
    <property type="match status" value="1"/>
</dbReference>
<dbReference type="EMBL" id="SJPG01000001">
    <property type="protein sequence ID" value="TWT64506.1"/>
    <property type="molecule type" value="Genomic_DNA"/>
</dbReference>
<feature type="transmembrane region" description="Helical" evidence="5">
    <location>
        <begin position="148"/>
        <end position="172"/>
    </location>
</feature>
<dbReference type="Gene3D" id="1.20.1250.20">
    <property type="entry name" value="MFS general substrate transporter like domains"/>
    <property type="match status" value="2"/>
</dbReference>
<dbReference type="PANTHER" id="PTHR11662:SF399">
    <property type="entry name" value="FI19708P1-RELATED"/>
    <property type="match status" value="1"/>
</dbReference>
<name>A0A5C5XMT3_9PLAN</name>
<feature type="transmembrane region" description="Helical" evidence="5">
    <location>
        <begin position="90"/>
        <end position="114"/>
    </location>
</feature>
<keyword evidence="4 5" id="KW-0472">Membrane</keyword>
<accession>A0A5C5XMT3</accession>
<feature type="transmembrane region" description="Helical" evidence="5">
    <location>
        <begin position="277"/>
        <end position="297"/>
    </location>
</feature>
<feature type="transmembrane region" description="Helical" evidence="5">
    <location>
        <begin position="15"/>
        <end position="32"/>
    </location>
</feature>
<dbReference type="PANTHER" id="PTHR11662">
    <property type="entry name" value="SOLUTE CARRIER FAMILY 17"/>
    <property type="match status" value="1"/>
</dbReference>
<dbReference type="PROSITE" id="PS50850">
    <property type="entry name" value="MFS"/>
    <property type="match status" value="1"/>
</dbReference>
<evidence type="ECO:0000256" key="5">
    <source>
        <dbReference type="SAM" id="Phobius"/>
    </source>
</evidence>
<dbReference type="InterPro" id="IPR011701">
    <property type="entry name" value="MFS"/>
</dbReference>
<dbReference type="AlphaFoldDB" id="A0A5C5XMT3"/>
<dbReference type="RefSeq" id="WP_146506213.1">
    <property type="nucleotide sequence ID" value="NZ_SJPG01000001.1"/>
</dbReference>
<dbReference type="InterPro" id="IPR020846">
    <property type="entry name" value="MFS_dom"/>
</dbReference>
<keyword evidence="2 5" id="KW-0812">Transmembrane</keyword>
<feature type="transmembrane region" description="Helical" evidence="5">
    <location>
        <begin position="371"/>
        <end position="394"/>
    </location>
</feature>
<dbReference type="GO" id="GO:0016020">
    <property type="term" value="C:membrane"/>
    <property type="evidence" value="ECO:0007669"/>
    <property type="project" value="UniProtKB-SubCell"/>
</dbReference>
<reference evidence="7 8" key="1">
    <citation type="submission" date="2019-02" db="EMBL/GenBank/DDBJ databases">
        <title>Deep-cultivation of Planctomycetes and their phenomic and genomic characterization uncovers novel biology.</title>
        <authorList>
            <person name="Wiegand S."/>
            <person name="Jogler M."/>
            <person name="Boedeker C."/>
            <person name="Pinto D."/>
            <person name="Vollmers J."/>
            <person name="Rivas-Marin E."/>
            <person name="Kohn T."/>
            <person name="Peeters S.H."/>
            <person name="Heuer A."/>
            <person name="Rast P."/>
            <person name="Oberbeckmann S."/>
            <person name="Bunk B."/>
            <person name="Jeske O."/>
            <person name="Meyerdierks A."/>
            <person name="Storesund J.E."/>
            <person name="Kallscheuer N."/>
            <person name="Luecker S."/>
            <person name="Lage O.M."/>
            <person name="Pohl T."/>
            <person name="Merkel B.J."/>
            <person name="Hornburger P."/>
            <person name="Mueller R.-W."/>
            <person name="Bruemmer F."/>
            <person name="Labrenz M."/>
            <person name="Spormann A.M."/>
            <person name="Op Den Camp H."/>
            <person name="Overmann J."/>
            <person name="Amann R."/>
            <person name="Jetten M.S.M."/>
            <person name="Mascher T."/>
            <person name="Medema M.H."/>
            <person name="Devos D.P."/>
            <person name="Kaster A.-K."/>
            <person name="Ovreas L."/>
            <person name="Rohde M."/>
            <person name="Galperin M.Y."/>
            <person name="Jogler C."/>
        </authorList>
    </citation>
    <scope>NUCLEOTIDE SEQUENCE [LARGE SCALE GENOMIC DNA]</scope>
    <source>
        <strain evidence="7 8">Pan54</strain>
    </source>
</reference>
<dbReference type="Proteomes" id="UP000316095">
    <property type="component" value="Unassembled WGS sequence"/>
</dbReference>
<keyword evidence="3 5" id="KW-1133">Transmembrane helix</keyword>
<feature type="domain" description="Major facilitator superfamily (MFS) profile" evidence="6">
    <location>
        <begin position="19"/>
        <end position="430"/>
    </location>
</feature>
<feature type="transmembrane region" description="Helical" evidence="5">
    <location>
        <begin position="60"/>
        <end position="78"/>
    </location>
</feature>
<evidence type="ECO:0000256" key="2">
    <source>
        <dbReference type="ARBA" id="ARBA00022692"/>
    </source>
</evidence>
<comment type="caution">
    <text evidence="7">The sequence shown here is derived from an EMBL/GenBank/DDBJ whole genome shotgun (WGS) entry which is preliminary data.</text>
</comment>
<comment type="subcellular location">
    <subcellularLocation>
        <location evidence="1">Membrane</location>
        <topology evidence="1">Multi-pass membrane protein</topology>
    </subcellularLocation>
</comment>
<evidence type="ECO:0000256" key="4">
    <source>
        <dbReference type="ARBA" id="ARBA00023136"/>
    </source>
</evidence>